<reference evidence="4" key="1">
    <citation type="submission" date="2020-05" db="EMBL/GenBank/DDBJ databases">
        <authorList>
            <person name="Chiriac C."/>
            <person name="Salcher M."/>
            <person name="Ghai R."/>
            <person name="Kavagutti S V."/>
        </authorList>
    </citation>
    <scope>NUCLEOTIDE SEQUENCE</scope>
</reference>
<accession>A0A6J6BQL4</accession>
<evidence type="ECO:0000256" key="1">
    <source>
        <dbReference type="ARBA" id="ARBA00012502"/>
    </source>
</evidence>
<dbReference type="PANTHER" id="PTHR43774:SF1">
    <property type="entry name" value="PEPTIDE METHIONINE SULFOXIDE REDUCTASE MSRA 2"/>
    <property type="match status" value="1"/>
</dbReference>
<dbReference type="EMBL" id="CAEZST010000002">
    <property type="protein sequence ID" value="CAB4540703.1"/>
    <property type="molecule type" value="Genomic_DNA"/>
</dbReference>
<proteinExistence type="inferred from homology"/>
<name>A0A6J6BQL4_9ZZZZ</name>
<evidence type="ECO:0000256" key="2">
    <source>
        <dbReference type="ARBA" id="ARBA00023002"/>
    </source>
</evidence>
<feature type="domain" description="Peptide methionine sulphoxide reductase MsrA" evidence="3">
    <location>
        <begin position="4"/>
        <end position="153"/>
    </location>
</feature>
<dbReference type="NCBIfam" id="TIGR00401">
    <property type="entry name" value="msrA"/>
    <property type="match status" value="1"/>
</dbReference>
<dbReference type="HAMAP" id="MF_01401">
    <property type="entry name" value="MsrA"/>
    <property type="match status" value="1"/>
</dbReference>
<dbReference type="Gene3D" id="3.30.1060.10">
    <property type="entry name" value="Peptide methionine sulphoxide reductase MsrA"/>
    <property type="match status" value="1"/>
</dbReference>
<gene>
    <name evidence="4" type="ORF">UFOPK1503_00220</name>
</gene>
<dbReference type="Pfam" id="PF01625">
    <property type="entry name" value="PMSR"/>
    <property type="match status" value="1"/>
</dbReference>
<dbReference type="GO" id="GO:0008113">
    <property type="term" value="F:peptide-methionine (S)-S-oxide reductase activity"/>
    <property type="evidence" value="ECO:0007669"/>
    <property type="project" value="UniProtKB-EC"/>
</dbReference>
<evidence type="ECO:0000259" key="3">
    <source>
        <dbReference type="Pfam" id="PF01625"/>
    </source>
</evidence>
<dbReference type="PANTHER" id="PTHR43774">
    <property type="entry name" value="PEPTIDE METHIONINE SULFOXIDE REDUCTASE"/>
    <property type="match status" value="1"/>
</dbReference>
<keyword evidence="2" id="KW-0560">Oxidoreductase</keyword>
<dbReference type="AlphaFoldDB" id="A0A6J6BQL4"/>
<dbReference type="EC" id="1.8.4.11" evidence="1"/>
<dbReference type="InterPro" id="IPR002569">
    <property type="entry name" value="Met_Sox_Rdtase_MsrA_dom"/>
</dbReference>
<evidence type="ECO:0000313" key="4">
    <source>
        <dbReference type="EMBL" id="CAB4540703.1"/>
    </source>
</evidence>
<dbReference type="InterPro" id="IPR036509">
    <property type="entry name" value="Met_Sox_Rdtase_MsrA_sf"/>
</dbReference>
<sequence length="173" mass="19250">MEKFVLGGGCFWCLDSAYIQFAGISDVSCGYTGGKNPNPTYEQVCEGNTGHAEVVSVEFDPSIISAEQILDIFFTLHDPTQLNRQGHDVGTQYRSSMFYSSIEQKNQFEAAIERAKAIWGDSIVTEVAELGELYRAEEYHQDFFAKNPNQGYCLAVVAPKVAKVRAKFAELLK</sequence>
<protein>
    <recommendedName>
        <fullName evidence="1">peptide-methionine (S)-S-oxide reductase</fullName>
        <ecNumber evidence="1">1.8.4.11</ecNumber>
    </recommendedName>
</protein>
<dbReference type="SUPFAM" id="SSF55068">
    <property type="entry name" value="Peptide methionine sulfoxide reductase"/>
    <property type="match status" value="1"/>
</dbReference>
<organism evidence="4">
    <name type="scientific">freshwater metagenome</name>
    <dbReference type="NCBI Taxonomy" id="449393"/>
    <lineage>
        <taxon>unclassified sequences</taxon>
        <taxon>metagenomes</taxon>
        <taxon>ecological metagenomes</taxon>
    </lineage>
</organism>